<dbReference type="SUPFAM" id="SSF50978">
    <property type="entry name" value="WD40 repeat-like"/>
    <property type="match status" value="1"/>
</dbReference>
<evidence type="ECO:0000256" key="1">
    <source>
        <dbReference type="SAM" id="MobiDB-lite"/>
    </source>
</evidence>
<gene>
    <name evidence="2" type="ORF">OESDEN_07376</name>
</gene>
<dbReference type="Proteomes" id="UP000053660">
    <property type="component" value="Unassembled WGS sequence"/>
</dbReference>
<dbReference type="PANTHER" id="PTHR19845">
    <property type="entry name" value="KATANIN P80 SUBUNIT"/>
    <property type="match status" value="1"/>
</dbReference>
<dbReference type="GO" id="GO:0007019">
    <property type="term" value="P:microtubule depolymerization"/>
    <property type="evidence" value="ECO:0007669"/>
    <property type="project" value="TreeGrafter"/>
</dbReference>
<evidence type="ECO:0000313" key="3">
    <source>
        <dbReference type="Proteomes" id="UP000053660"/>
    </source>
</evidence>
<accession>A0A0B1T5A6</accession>
<reference evidence="2 3" key="1">
    <citation type="submission" date="2014-03" db="EMBL/GenBank/DDBJ databases">
        <title>Draft genome of the hookworm Oesophagostomum dentatum.</title>
        <authorList>
            <person name="Mitreva M."/>
        </authorList>
    </citation>
    <scope>NUCLEOTIDE SEQUENCE [LARGE SCALE GENOMIC DNA]</scope>
    <source>
        <strain evidence="2 3">OD-Hann</strain>
    </source>
</reference>
<dbReference type="InterPro" id="IPR036322">
    <property type="entry name" value="WD40_repeat_dom_sf"/>
</dbReference>
<dbReference type="InterPro" id="IPR001680">
    <property type="entry name" value="WD40_rpt"/>
</dbReference>
<feature type="non-terminal residue" evidence="2">
    <location>
        <position position="1"/>
    </location>
</feature>
<keyword evidence="3" id="KW-1185">Reference proteome</keyword>
<dbReference type="AlphaFoldDB" id="A0A0B1T5A6"/>
<dbReference type="SMART" id="SM00320">
    <property type="entry name" value="WD40"/>
    <property type="match status" value="3"/>
</dbReference>
<feature type="region of interest" description="Disordered" evidence="1">
    <location>
        <begin position="237"/>
        <end position="257"/>
    </location>
</feature>
<dbReference type="GO" id="GO:0008352">
    <property type="term" value="C:katanin complex"/>
    <property type="evidence" value="ECO:0007669"/>
    <property type="project" value="TreeGrafter"/>
</dbReference>
<sequence length="257" mass="28165">LRLSADERNIAIASNDLIKLIDIARGREIRNLSGHSLAVRALTPRWSSVYSWVSGSLDSSWIMWDSRSHPANILQGRTAGPVRCVELSPDDIILAVGTDSTLQLFDIRQRCSLKQFPSSTHGAVFHPSQRMVATYGVERVVRYWCLDECISIAMSDVFPSEIRCARFVSPPGIDPVLIASTDELIKTLTSEPCETLAINSLGESKKELLLGPTKAQEFSDDDDISLSEDLVMSTARLDSRPGSSCNSEDAATAEIPV</sequence>
<name>A0A0B1T5A6_OESDE</name>
<protein>
    <submittedName>
        <fullName evidence="2">Uncharacterized protein</fullName>
    </submittedName>
</protein>
<dbReference type="EMBL" id="KN551170">
    <property type="protein sequence ID" value="KHJ92733.1"/>
    <property type="molecule type" value="Genomic_DNA"/>
</dbReference>
<organism evidence="2 3">
    <name type="scientific">Oesophagostomum dentatum</name>
    <name type="common">Nodular worm</name>
    <dbReference type="NCBI Taxonomy" id="61180"/>
    <lineage>
        <taxon>Eukaryota</taxon>
        <taxon>Metazoa</taxon>
        <taxon>Ecdysozoa</taxon>
        <taxon>Nematoda</taxon>
        <taxon>Chromadorea</taxon>
        <taxon>Rhabditida</taxon>
        <taxon>Rhabditina</taxon>
        <taxon>Rhabditomorpha</taxon>
        <taxon>Strongyloidea</taxon>
        <taxon>Strongylidae</taxon>
        <taxon>Oesophagostomum</taxon>
    </lineage>
</organism>
<dbReference type="OrthoDB" id="10251605at2759"/>
<dbReference type="InterPro" id="IPR015943">
    <property type="entry name" value="WD40/YVTN_repeat-like_dom_sf"/>
</dbReference>
<dbReference type="Pfam" id="PF00400">
    <property type="entry name" value="WD40"/>
    <property type="match status" value="2"/>
</dbReference>
<proteinExistence type="predicted"/>
<dbReference type="Gene3D" id="2.130.10.10">
    <property type="entry name" value="YVTN repeat-like/Quinoprotein amine dehydrogenase"/>
    <property type="match status" value="1"/>
</dbReference>
<dbReference type="PANTHER" id="PTHR19845:SF0">
    <property type="entry name" value="KATANIN P80 WD40 REPEAT-CONTAINING SUBUNIT B1"/>
    <property type="match status" value="1"/>
</dbReference>
<evidence type="ECO:0000313" key="2">
    <source>
        <dbReference type="EMBL" id="KHJ92733.1"/>
    </source>
</evidence>